<dbReference type="GO" id="GO:0046872">
    <property type="term" value="F:metal ion binding"/>
    <property type="evidence" value="ECO:0007669"/>
    <property type="project" value="UniProtKB-KW"/>
</dbReference>
<reference evidence="10 11" key="1">
    <citation type="journal article" date="2015" name="Stand. Genomic Sci.">
        <title>Genomic Encyclopedia of Bacterial and Archaeal Type Strains, Phase III: the genomes of soil and plant-associated and newly described type strains.</title>
        <authorList>
            <person name="Whitman W.B."/>
            <person name="Woyke T."/>
            <person name="Klenk H.P."/>
            <person name="Zhou Y."/>
            <person name="Lilburn T.G."/>
            <person name="Beck B.J."/>
            <person name="De Vos P."/>
            <person name="Vandamme P."/>
            <person name="Eisen J.A."/>
            <person name="Garrity G."/>
            <person name="Hugenholtz P."/>
            <person name="Kyrpides N.C."/>
        </authorList>
    </citation>
    <scope>NUCLEOTIDE SEQUENCE [LARGE SCALE GENOMIC DNA]</scope>
    <source>
        <strain evidence="10 11">ASC-9842</strain>
    </source>
</reference>
<evidence type="ECO:0000256" key="8">
    <source>
        <dbReference type="HAMAP-Rule" id="MF_00316"/>
    </source>
</evidence>
<dbReference type="EC" id="2.7.7.77" evidence="8"/>
<dbReference type="PANTHER" id="PTHR19136">
    <property type="entry name" value="MOLYBDENUM COFACTOR GUANYLYLTRANSFERASE"/>
    <property type="match status" value="1"/>
</dbReference>
<evidence type="ECO:0000256" key="2">
    <source>
        <dbReference type="ARBA" id="ARBA00022679"/>
    </source>
</evidence>
<comment type="similarity">
    <text evidence="8">Belongs to the MobA family.</text>
</comment>
<feature type="binding site" evidence="8">
    <location>
        <position position="101"/>
    </location>
    <ligand>
        <name>GTP</name>
        <dbReference type="ChEBI" id="CHEBI:37565"/>
    </ligand>
</feature>
<evidence type="ECO:0000259" key="9">
    <source>
        <dbReference type="Pfam" id="PF12804"/>
    </source>
</evidence>
<dbReference type="NCBIfam" id="TIGR02665">
    <property type="entry name" value="molyb_mobA"/>
    <property type="match status" value="1"/>
</dbReference>
<evidence type="ECO:0000256" key="5">
    <source>
        <dbReference type="ARBA" id="ARBA00022842"/>
    </source>
</evidence>
<dbReference type="GO" id="GO:0061603">
    <property type="term" value="F:molybdenum cofactor guanylyltransferase activity"/>
    <property type="evidence" value="ECO:0007669"/>
    <property type="project" value="UniProtKB-EC"/>
</dbReference>
<keyword evidence="11" id="KW-1185">Reference proteome</keyword>
<keyword evidence="4 8" id="KW-0547">Nucleotide-binding</keyword>
<accession>A0A4Q7S5F9</accession>
<comment type="caution">
    <text evidence="10">The sequence shown here is derived from an EMBL/GenBank/DDBJ whole genome shotgun (WGS) entry which is preliminary data.</text>
</comment>
<dbReference type="Proteomes" id="UP000291078">
    <property type="component" value="Unassembled WGS sequence"/>
</dbReference>
<dbReference type="Pfam" id="PF12804">
    <property type="entry name" value="NTP_transf_3"/>
    <property type="match status" value="1"/>
</dbReference>
<dbReference type="SUPFAM" id="SSF53448">
    <property type="entry name" value="Nucleotide-diphospho-sugar transferases"/>
    <property type="match status" value="1"/>
</dbReference>
<keyword evidence="7 8" id="KW-0501">Molybdenum cofactor biosynthesis</keyword>
<dbReference type="PANTHER" id="PTHR19136:SF81">
    <property type="entry name" value="MOLYBDENUM COFACTOR GUANYLYLTRANSFERASE"/>
    <property type="match status" value="1"/>
</dbReference>
<evidence type="ECO:0000313" key="11">
    <source>
        <dbReference type="Proteomes" id="UP000291078"/>
    </source>
</evidence>
<dbReference type="RefSeq" id="WP_130389641.1">
    <property type="nucleotide sequence ID" value="NZ_SGXM01000001.1"/>
</dbReference>
<organism evidence="10 11">
    <name type="scientific">Cupriavidus agavae</name>
    <dbReference type="NCBI Taxonomy" id="1001822"/>
    <lineage>
        <taxon>Bacteria</taxon>
        <taxon>Pseudomonadati</taxon>
        <taxon>Pseudomonadota</taxon>
        <taxon>Betaproteobacteria</taxon>
        <taxon>Burkholderiales</taxon>
        <taxon>Burkholderiaceae</taxon>
        <taxon>Cupriavidus</taxon>
    </lineage>
</organism>
<feature type="binding site" evidence="8">
    <location>
        <position position="25"/>
    </location>
    <ligand>
        <name>GTP</name>
        <dbReference type="ChEBI" id="CHEBI:37565"/>
    </ligand>
</feature>
<evidence type="ECO:0000256" key="4">
    <source>
        <dbReference type="ARBA" id="ARBA00022741"/>
    </source>
</evidence>
<comment type="caution">
    <text evidence="8">Lacks conserved residue(s) required for the propagation of feature annotation.</text>
</comment>
<dbReference type="EMBL" id="SGXM01000001">
    <property type="protein sequence ID" value="RZT41621.1"/>
    <property type="molecule type" value="Genomic_DNA"/>
</dbReference>
<dbReference type="InterPro" id="IPR013482">
    <property type="entry name" value="Molybde_CF_guanTrfase"/>
</dbReference>
<evidence type="ECO:0000256" key="7">
    <source>
        <dbReference type="ARBA" id="ARBA00023150"/>
    </source>
</evidence>
<comment type="domain">
    <text evidence="8">The N-terminal domain determines nucleotide recognition and specific binding, while the C-terminal domain determines the specific binding to the target protein.</text>
</comment>
<keyword evidence="5 8" id="KW-0460">Magnesium</keyword>
<comment type="function">
    <text evidence="8">Transfers a GMP moiety from GTP to Mo-molybdopterin (Mo-MPT) cofactor (Moco or molybdenum cofactor) to form Mo-molybdopterin guanine dinucleotide (Mo-MGD) cofactor.</text>
</comment>
<dbReference type="GO" id="GO:0005737">
    <property type="term" value="C:cytoplasm"/>
    <property type="evidence" value="ECO:0007669"/>
    <property type="project" value="UniProtKB-SubCell"/>
</dbReference>
<name>A0A4Q7S5F9_9BURK</name>
<dbReference type="CDD" id="cd02503">
    <property type="entry name" value="MobA"/>
    <property type="match status" value="1"/>
</dbReference>
<protein>
    <recommendedName>
        <fullName evidence="8">Molybdenum cofactor guanylyltransferase</fullName>
        <shortName evidence="8">MoCo guanylyltransferase</shortName>
        <ecNumber evidence="8">2.7.7.77</ecNumber>
    </recommendedName>
    <alternativeName>
        <fullName evidence="8">GTP:molybdopterin guanylyltransferase</fullName>
    </alternativeName>
    <alternativeName>
        <fullName evidence="8">Mo-MPT guanylyltransferase</fullName>
    </alternativeName>
    <alternativeName>
        <fullName evidence="8">Molybdopterin guanylyltransferase</fullName>
    </alternativeName>
    <alternativeName>
        <fullName evidence="8">Molybdopterin-guanine dinucleotide synthase</fullName>
        <shortName evidence="8">MGD synthase</shortName>
    </alternativeName>
</protein>
<comment type="cofactor">
    <cofactor evidence="8">
        <name>Mg(2+)</name>
        <dbReference type="ChEBI" id="CHEBI:18420"/>
    </cofactor>
</comment>
<evidence type="ECO:0000256" key="1">
    <source>
        <dbReference type="ARBA" id="ARBA00022490"/>
    </source>
</evidence>
<comment type="subcellular location">
    <subcellularLocation>
        <location evidence="8">Cytoplasm</location>
    </subcellularLocation>
</comment>
<dbReference type="OrthoDB" id="9788394at2"/>
<keyword evidence="10" id="KW-0548">Nucleotidyltransferase</keyword>
<keyword evidence="6 8" id="KW-0342">GTP-binding</keyword>
<comment type="subunit">
    <text evidence="8">Monomer.</text>
</comment>
<evidence type="ECO:0000313" key="10">
    <source>
        <dbReference type="EMBL" id="RZT41621.1"/>
    </source>
</evidence>
<dbReference type="GO" id="GO:1902758">
    <property type="term" value="P:bis(molybdopterin guanine dinucleotide)molybdenum biosynthetic process"/>
    <property type="evidence" value="ECO:0007669"/>
    <property type="project" value="TreeGrafter"/>
</dbReference>
<dbReference type="GO" id="GO:0005525">
    <property type="term" value="F:GTP binding"/>
    <property type="evidence" value="ECO:0007669"/>
    <property type="project" value="UniProtKB-UniRule"/>
</dbReference>
<feature type="binding site" evidence="8">
    <location>
        <position position="71"/>
    </location>
    <ligand>
        <name>GTP</name>
        <dbReference type="ChEBI" id="CHEBI:37565"/>
    </ligand>
</feature>
<gene>
    <name evidence="8" type="primary">mobA</name>
    <name evidence="10" type="ORF">EV147_0616</name>
</gene>
<evidence type="ECO:0000256" key="3">
    <source>
        <dbReference type="ARBA" id="ARBA00022723"/>
    </source>
</evidence>
<dbReference type="InterPro" id="IPR025877">
    <property type="entry name" value="MobA-like_NTP_Trfase"/>
</dbReference>
<evidence type="ECO:0000256" key="6">
    <source>
        <dbReference type="ARBA" id="ARBA00023134"/>
    </source>
</evidence>
<keyword evidence="1 8" id="KW-0963">Cytoplasm</keyword>
<dbReference type="Gene3D" id="3.90.550.10">
    <property type="entry name" value="Spore Coat Polysaccharide Biosynthesis Protein SpsA, Chain A"/>
    <property type="match status" value="1"/>
</dbReference>
<keyword evidence="2 8" id="KW-0808">Transferase</keyword>
<sequence length="201" mass="21421">MIARDDITGLILAGGRGSRMGGVDKGLQPFQGQPLVRHTLARLAPQAGTLLISANRNADTYAALGLPVIHDDLPGFAGPLAGMLAALAQCRTGWMVTAPCDTPFLPLDLVARLARAIEAEGADLAIPLVEEADGRQRLQPVFCLMPATAAASLRAYVEAGHRKIETWVTAQRLARVPFDDATAFSNINTLDELRAHEVPRP</sequence>
<feature type="binding site" evidence="8">
    <location>
        <begin position="12"/>
        <end position="14"/>
    </location>
    <ligand>
        <name>GTP</name>
        <dbReference type="ChEBI" id="CHEBI:37565"/>
    </ligand>
</feature>
<dbReference type="HAMAP" id="MF_00316">
    <property type="entry name" value="MobA"/>
    <property type="match status" value="1"/>
</dbReference>
<dbReference type="AlphaFoldDB" id="A0A4Q7S5F9"/>
<proteinExistence type="inferred from homology"/>
<keyword evidence="3 8" id="KW-0479">Metal-binding</keyword>
<feature type="domain" description="MobA-like NTP transferase" evidence="9">
    <location>
        <begin position="9"/>
        <end position="168"/>
    </location>
</feature>
<dbReference type="InterPro" id="IPR029044">
    <property type="entry name" value="Nucleotide-diphossugar_trans"/>
</dbReference>
<feature type="binding site" evidence="8">
    <location>
        <position position="101"/>
    </location>
    <ligand>
        <name>Mg(2+)</name>
        <dbReference type="ChEBI" id="CHEBI:18420"/>
    </ligand>
</feature>
<comment type="catalytic activity">
    <reaction evidence="8">
        <text>Mo-molybdopterin + GTP + H(+) = Mo-molybdopterin guanine dinucleotide + diphosphate</text>
        <dbReference type="Rhea" id="RHEA:34243"/>
        <dbReference type="ChEBI" id="CHEBI:15378"/>
        <dbReference type="ChEBI" id="CHEBI:33019"/>
        <dbReference type="ChEBI" id="CHEBI:37565"/>
        <dbReference type="ChEBI" id="CHEBI:71302"/>
        <dbReference type="ChEBI" id="CHEBI:71310"/>
        <dbReference type="EC" id="2.7.7.77"/>
    </reaction>
</comment>